<keyword evidence="8" id="KW-0653">Protein transport</keyword>
<dbReference type="Pfam" id="PF02108">
    <property type="entry name" value="FliH"/>
    <property type="match status" value="1"/>
</dbReference>
<evidence type="ECO:0000256" key="3">
    <source>
        <dbReference type="ARBA" id="ARBA00006602"/>
    </source>
</evidence>
<dbReference type="GO" id="GO:0009288">
    <property type="term" value="C:bacterial-type flagellum"/>
    <property type="evidence" value="ECO:0007669"/>
    <property type="project" value="InterPro"/>
</dbReference>
<evidence type="ECO:0000256" key="10">
    <source>
        <dbReference type="SAM" id="MobiDB-lite"/>
    </source>
</evidence>
<evidence type="ECO:0000256" key="1">
    <source>
        <dbReference type="ARBA" id="ARBA00003041"/>
    </source>
</evidence>
<keyword evidence="12" id="KW-0966">Cell projection</keyword>
<keyword evidence="12" id="KW-0969">Cilium</keyword>
<evidence type="ECO:0000256" key="8">
    <source>
        <dbReference type="ARBA" id="ARBA00022927"/>
    </source>
</evidence>
<dbReference type="GO" id="GO:0044781">
    <property type="term" value="P:bacterial-type flagellum organization"/>
    <property type="evidence" value="ECO:0007669"/>
    <property type="project" value="UniProtKB-KW"/>
</dbReference>
<dbReference type="GO" id="GO:0015031">
    <property type="term" value="P:protein transport"/>
    <property type="evidence" value="ECO:0007669"/>
    <property type="project" value="UniProtKB-KW"/>
</dbReference>
<gene>
    <name evidence="12" type="ORF">CWI73_12255</name>
</gene>
<dbReference type="AlphaFoldDB" id="A0A432YF62"/>
<dbReference type="PRINTS" id="PR01003">
    <property type="entry name" value="FLGFLIH"/>
</dbReference>
<feature type="compositionally biased region" description="Basic and acidic residues" evidence="10">
    <location>
        <begin position="1"/>
        <end position="16"/>
    </location>
</feature>
<evidence type="ECO:0000256" key="7">
    <source>
        <dbReference type="ARBA" id="ARBA00022795"/>
    </source>
</evidence>
<dbReference type="InterPro" id="IPR038495">
    <property type="entry name" value="ATPase_E_C"/>
</dbReference>
<accession>A0A432YF62</accession>
<dbReference type="SUPFAM" id="SSF160527">
    <property type="entry name" value="V-type ATPase subunit E-like"/>
    <property type="match status" value="1"/>
</dbReference>
<keyword evidence="5" id="KW-0813">Transport</keyword>
<comment type="function">
    <text evidence="1">Needed for flagellar regrowth and assembly.</text>
</comment>
<name>A0A432YF62_9GAMM</name>
<feature type="compositionally biased region" description="Acidic residues" evidence="10">
    <location>
        <begin position="44"/>
        <end position="54"/>
    </location>
</feature>
<feature type="domain" description="Flagellar assembly protein FliH/Type III secretion system HrpE" evidence="11">
    <location>
        <begin position="119"/>
        <end position="245"/>
    </location>
</feature>
<organism evidence="12 13">
    <name type="scientific">Idiomarina piscisalsi</name>
    <dbReference type="NCBI Taxonomy" id="1096243"/>
    <lineage>
        <taxon>Bacteria</taxon>
        <taxon>Pseudomonadati</taxon>
        <taxon>Pseudomonadota</taxon>
        <taxon>Gammaproteobacteria</taxon>
        <taxon>Alteromonadales</taxon>
        <taxon>Idiomarinaceae</taxon>
        <taxon>Idiomarina</taxon>
    </lineage>
</organism>
<protein>
    <recommendedName>
        <fullName evidence="4">Flagellar assembly protein FliH</fullName>
    </recommendedName>
</protein>
<comment type="subcellular location">
    <subcellularLocation>
        <location evidence="2">Cytoplasm</location>
    </subcellularLocation>
</comment>
<evidence type="ECO:0000313" key="12">
    <source>
        <dbReference type="EMBL" id="RUO59593.1"/>
    </source>
</evidence>
<dbReference type="InterPro" id="IPR018035">
    <property type="entry name" value="Flagellar_FliH/T3SS_HrpE"/>
</dbReference>
<evidence type="ECO:0000256" key="6">
    <source>
        <dbReference type="ARBA" id="ARBA00022490"/>
    </source>
</evidence>
<evidence type="ECO:0000256" key="4">
    <source>
        <dbReference type="ARBA" id="ARBA00016507"/>
    </source>
</evidence>
<keyword evidence="6" id="KW-0963">Cytoplasm</keyword>
<dbReference type="PANTHER" id="PTHR34982">
    <property type="entry name" value="YOP PROTEINS TRANSLOCATION PROTEIN L"/>
    <property type="match status" value="1"/>
</dbReference>
<proteinExistence type="inferred from homology"/>
<feature type="region of interest" description="Disordered" evidence="10">
    <location>
        <begin position="1"/>
        <end position="54"/>
    </location>
</feature>
<dbReference type="EMBL" id="PIQA01000019">
    <property type="protein sequence ID" value="RUO59593.1"/>
    <property type="molecule type" value="Genomic_DNA"/>
</dbReference>
<keyword evidence="7" id="KW-1005">Bacterial flagellum biogenesis</keyword>
<comment type="similarity">
    <text evidence="3">Belongs to the FliH family.</text>
</comment>
<sequence length="252" mass="28525">MSDNRDDNTHFSHWDLPDMTSQELREGSQVNALNKPRRWQYEPPEADDNDEEELQPLTAEQLEEIRQAARDEGYQEGFENGRTDGLKKGYDEGYEAGKEEGVAAGKEEGIAAGNEVIEEQRAKLEALLQSLSTPNKRITEAVQEELIDMVSDLTRVICLDAAEHSKDMIVNAVREAVSVLPVTDQRVVIHLNPDDIELIESVYSESELREKGWLLNKDELLERGGCRVTTESSTIDYSLETRMEDVFNRVKG</sequence>
<dbReference type="Gene3D" id="3.30.2320.30">
    <property type="entry name" value="ATP synthase, E subunit, C-terminal"/>
    <property type="match status" value="1"/>
</dbReference>
<keyword evidence="12" id="KW-0282">Flagellum</keyword>
<dbReference type="RefSeq" id="WP_126753043.1">
    <property type="nucleotide sequence ID" value="NZ_JBHUMT010000013.1"/>
</dbReference>
<dbReference type="Proteomes" id="UP000288361">
    <property type="component" value="Unassembled WGS sequence"/>
</dbReference>
<evidence type="ECO:0000256" key="5">
    <source>
        <dbReference type="ARBA" id="ARBA00022448"/>
    </source>
</evidence>
<comment type="caution">
    <text evidence="12">The sequence shown here is derived from an EMBL/GenBank/DDBJ whole genome shotgun (WGS) entry which is preliminary data.</text>
</comment>
<evidence type="ECO:0000256" key="2">
    <source>
        <dbReference type="ARBA" id="ARBA00004496"/>
    </source>
</evidence>
<dbReference type="InterPro" id="IPR000563">
    <property type="entry name" value="Flag_FliH"/>
</dbReference>
<dbReference type="InterPro" id="IPR051472">
    <property type="entry name" value="T3SS_Stator/FliH"/>
</dbReference>
<dbReference type="NCBIfam" id="NF004270">
    <property type="entry name" value="PRK05687.2-1"/>
    <property type="match status" value="1"/>
</dbReference>
<dbReference type="PANTHER" id="PTHR34982:SF1">
    <property type="entry name" value="FLAGELLAR ASSEMBLY PROTEIN FLIH"/>
    <property type="match status" value="1"/>
</dbReference>
<dbReference type="GO" id="GO:0005829">
    <property type="term" value="C:cytosol"/>
    <property type="evidence" value="ECO:0007669"/>
    <property type="project" value="TreeGrafter"/>
</dbReference>
<keyword evidence="9" id="KW-1006">Bacterial flagellum protein export</keyword>
<reference evidence="12 13" key="1">
    <citation type="journal article" date="2011" name="Front. Microbiol.">
        <title>Genomic signatures of strain selection and enhancement in Bacillus atrophaeus var. globigii, a historical biowarfare simulant.</title>
        <authorList>
            <person name="Gibbons H.S."/>
            <person name="Broomall S.M."/>
            <person name="McNew L.A."/>
            <person name="Daligault H."/>
            <person name="Chapman C."/>
            <person name="Bruce D."/>
            <person name="Karavis M."/>
            <person name="Krepps M."/>
            <person name="McGregor P.A."/>
            <person name="Hong C."/>
            <person name="Park K.H."/>
            <person name="Akmal A."/>
            <person name="Feldman A."/>
            <person name="Lin J.S."/>
            <person name="Chang W.E."/>
            <person name="Higgs B.W."/>
            <person name="Demirev P."/>
            <person name="Lindquist J."/>
            <person name="Liem A."/>
            <person name="Fochler E."/>
            <person name="Read T.D."/>
            <person name="Tapia R."/>
            <person name="Johnson S."/>
            <person name="Bishop-Lilly K.A."/>
            <person name="Detter C."/>
            <person name="Han C."/>
            <person name="Sozhamannan S."/>
            <person name="Rosenzweig C.N."/>
            <person name="Skowronski E.W."/>
        </authorList>
    </citation>
    <scope>NUCLEOTIDE SEQUENCE [LARGE SCALE GENOMIC DNA]</scope>
    <source>
        <strain evidence="12 13">TPS4-2</strain>
    </source>
</reference>
<evidence type="ECO:0000259" key="11">
    <source>
        <dbReference type="Pfam" id="PF02108"/>
    </source>
</evidence>
<dbReference type="GO" id="GO:0071973">
    <property type="term" value="P:bacterial-type flagellum-dependent cell motility"/>
    <property type="evidence" value="ECO:0007669"/>
    <property type="project" value="InterPro"/>
</dbReference>
<evidence type="ECO:0000256" key="9">
    <source>
        <dbReference type="ARBA" id="ARBA00023225"/>
    </source>
</evidence>
<evidence type="ECO:0000313" key="13">
    <source>
        <dbReference type="Proteomes" id="UP000288361"/>
    </source>
</evidence>
<dbReference type="GO" id="GO:0003774">
    <property type="term" value="F:cytoskeletal motor activity"/>
    <property type="evidence" value="ECO:0007669"/>
    <property type="project" value="InterPro"/>
</dbReference>